<dbReference type="Proteomes" id="UP000501690">
    <property type="component" value="Linkage Group LG7"/>
</dbReference>
<name>A0A4D6MF97_VIGUN</name>
<proteinExistence type="predicted"/>
<evidence type="ECO:0000256" key="1">
    <source>
        <dbReference type="SAM" id="MobiDB-lite"/>
    </source>
</evidence>
<dbReference type="AlphaFoldDB" id="A0A4D6MF97"/>
<keyword evidence="3" id="KW-1185">Reference proteome</keyword>
<sequence length="116" mass="12676">MQPYLESLPSYTDGALPWTPTNRGHGITSRPLKRSPRRRGSLAQARQSRSGESPSAQARARNKEIGTTAGSRLGETPLAWASGSLAQKVEQVAWATYREKEVGEPSSDSLRRARLS</sequence>
<reference evidence="2 3" key="1">
    <citation type="submission" date="2019-04" db="EMBL/GenBank/DDBJ databases">
        <title>An improved genome assembly and genetic linkage map for asparagus bean, Vigna unguiculata ssp. sesquipedialis.</title>
        <authorList>
            <person name="Xia Q."/>
            <person name="Zhang R."/>
            <person name="Dong Y."/>
        </authorList>
    </citation>
    <scope>NUCLEOTIDE SEQUENCE [LARGE SCALE GENOMIC DNA]</scope>
    <source>
        <tissue evidence="2">Leaf</tissue>
    </source>
</reference>
<organism evidence="2 3">
    <name type="scientific">Vigna unguiculata</name>
    <name type="common">Cowpea</name>
    <dbReference type="NCBI Taxonomy" id="3917"/>
    <lineage>
        <taxon>Eukaryota</taxon>
        <taxon>Viridiplantae</taxon>
        <taxon>Streptophyta</taxon>
        <taxon>Embryophyta</taxon>
        <taxon>Tracheophyta</taxon>
        <taxon>Spermatophyta</taxon>
        <taxon>Magnoliopsida</taxon>
        <taxon>eudicotyledons</taxon>
        <taxon>Gunneridae</taxon>
        <taxon>Pentapetalae</taxon>
        <taxon>rosids</taxon>
        <taxon>fabids</taxon>
        <taxon>Fabales</taxon>
        <taxon>Fabaceae</taxon>
        <taxon>Papilionoideae</taxon>
        <taxon>50 kb inversion clade</taxon>
        <taxon>NPAAA clade</taxon>
        <taxon>indigoferoid/millettioid clade</taxon>
        <taxon>Phaseoleae</taxon>
        <taxon>Vigna</taxon>
    </lineage>
</organism>
<accession>A0A4D6MF97</accession>
<evidence type="ECO:0000313" key="2">
    <source>
        <dbReference type="EMBL" id="QCE00110.1"/>
    </source>
</evidence>
<feature type="compositionally biased region" description="Basic residues" evidence="1">
    <location>
        <begin position="31"/>
        <end position="40"/>
    </location>
</feature>
<feature type="region of interest" description="Disordered" evidence="1">
    <location>
        <begin position="1"/>
        <end position="82"/>
    </location>
</feature>
<protein>
    <submittedName>
        <fullName evidence="2">Uncharacterized protein</fullName>
    </submittedName>
</protein>
<dbReference type="EMBL" id="CP039351">
    <property type="protein sequence ID" value="QCE00110.1"/>
    <property type="molecule type" value="Genomic_DNA"/>
</dbReference>
<feature type="compositionally biased region" description="Polar residues" evidence="1">
    <location>
        <begin position="44"/>
        <end position="56"/>
    </location>
</feature>
<evidence type="ECO:0000313" key="3">
    <source>
        <dbReference type="Proteomes" id="UP000501690"/>
    </source>
</evidence>
<gene>
    <name evidence="2" type="ORF">DEO72_LG7g1396</name>
</gene>